<dbReference type="Proteomes" id="UP000722791">
    <property type="component" value="Unassembled WGS sequence"/>
</dbReference>
<feature type="compositionally biased region" description="Low complexity" evidence="1">
    <location>
        <begin position="213"/>
        <end position="227"/>
    </location>
</feature>
<feature type="region of interest" description="Disordered" evidence="1">
    <location>
        <begin position="142"/>
        <end position="268"/>
    </location>
</feature>
<name>A0A8J4GQA7_9CHLO</name>
<gene>
    <name evidence="2" type="ORF">Vretimale_15127</name>
</gene>
<evidence type="ECO:0000256" key="1">
    <source>
        <dbReference type="SAM" id="MobiDB-lite"/>
    </source>
</evidence>
<protein>
    <submittedName>
        <fullName evidence="2">Uncharacterized protein</fullName>
    </submittedName>
</protein>
<feature type="compositionally biased region" description="Low complexity" evidence="1">
    <location>
        <begin position="38"/>
        <end position="59"/>
    </location>
</feature>
<dbReference type="AlphaFoldDB" id="A0A8J4GQA7"/>
<feature type="compositionally biased region" description="Low complexity" evidence="1">
    <location>
        <begin position="1"/>
        <end position="15"/>
    </location>
</feature>
<feature type="non-terminal residue" evidence="2">
    <location>
        <position position="1"/>
    </location>
</feature>
<feature type="non-terminal residue" evidence="2">
    <location>
        <position position="531"/>
    </location>
</feature>
<reference evidence="2" key="1">
    <citation type="journal article" date="2021" name="Proc. Natl. Acad. Sci. U.S.A.">
        <title>Three genomes in the algal genus Volvox reveal the fate of a haploid sex-determining region after a transition to homothallism.</title>
        <authorList>
            <person name="Yamamoto K."/>
            <person name="Hamaji T."/>
            <person name="Kawai-Toyooka H."/>
            <person name="Matsuzaki R."/>
            <person name="Takahashi F."/>
            <person name="Nishimura Y."/>
            <person name="Kawachi M."/>
            <person name="Noguchi H."/>
            <person name="Minakuchi Y."/>
            <person name="Umen J.G."/>
            <person name="Toyoda A."/>
            <person name="Nozaki H."/>
        </authorList>
    </citation>
    <scope>NUCLEOTIDE SEQUENCE</scope>
    <source>
        <strain evidence="2">NIES-3785</strain>
    </source>
</reference>
<accession>A0A8J4GQA7</accession>
<feature type="region of interest" description="Disordered" evidence="1">
    <location>
        <begin position="1"/>
        <end position="79"/>
    </location>
</feature>
<evidence type="ECO:0000313" key="3">
    <source>
        <dbReference type="Proteomes" id="UP000722791"/>
    </source>
</evidence>
<evidence type="ECO:0000313" key="2">
    <source>
        <dbReference type="EMBL" id="GIM11699.1"/>
    </source>
</evidence>
<organism evidence="2 3">
    <name type="scientific">Volvox reticuliferus</name>
    <dbReference type="NCBI Taxonomy" id="1737510"/>
    <lineage>
        <taxon>Eukaryota</taxon>
        <taxon>Viridiplantae</taxon>
        <taxon>Chlorophyta</taxon>
        <taxon>core chlorophytes</taxon>
        <taxon>Chlorophyceae</taxon>
        <taxon>CS clade</taxon>
        <taxon>Chlamydomonadales</taxon>
        <taxon>Volvocaceae</taxon>
        <taxon>Volvox</taxon>
    </lineage>
</organism>
<proteinExistence type="predicted"/>
<sequence length="531" mass="55837">ADSIAVTDAAAMAAAQQTEEPVAEAGAAQHRCRRKRGTGAVQVGTAAAARTSRSRPSASLCDASTDGTARPGTHGRASAAAVSSAAATITAPDPEVKYCANLEPPALLEGPARVASSQTAVHGGPFLLRDGGVHVGLDYDRRPQQPPAVENASQAAKPSGINMVGRKRARSRMDGAVTLSPDGKPPQEVGAHLRTQAGTQRWVQLKLQRQKQRLMAAGSPSSSASAPVGQEDQKSNLPGHVQPRAWGQQKWRQEHHQQQQQDGGGEQEARRMGDLRWFFTELHDAGAGLRPQEALAALETCAVAGALPRRATFEALLRSVRRAAAPAAAVQRPVSSSCDSLRFASSRNCSGDCLHAASSAPPRTPTLSPTRIVAVLHGLTRLGQRLSQTLWQELLSYLQPYVSSSGASSCARRNVVGAAAAPVTSRRHPATVLNLYDLVDIAMAMASAGCNPSTPFLEAHAAAVMSWKRHLTGRQAARLLWSYASLDYRPPTAVQTALAALLRARAADVEMGDLARGVQALVLLAAAAVLP</sequence>
<dbReference type="EMBL" id="BNCQ01000040">
    <property type="protein sequence ID" value="GIM11699.1"/>
    <property type="molecule type" value="Genomic_DNA"/>
</dbReference>
<comment type="caution">
    <text evidence="2">The sequence shown here is derived from an EMBL/GenBank/DDBJ whole genome shotgun (WGS) entry which is preliminary data.</text>
</comment>